<dbReference type="PANTHER" id="PTHR33116:SF78">
    <property type="entry name" value="OS12G0587133 PROTEIN"/>
    <property type="match status" value="1"/>
</dbReference>
<dbReference type="SUPFAM" id="SSF56672">
    <property type="entry name" value="DNA/RNA polymerases"/>
    <property type="match status" value="1"/>
</dbReference>
<evidence type="ECO:0000259" key="1">
    <source>
        <dbReference type="PROSITE" id="PS50878"/>
    </source>
</evidence>
<dbReference type="PROSITE" id="PS50878">
    <property type="entry name" value="RT_POL"/>
    <property type="match status" value="1"/>
</dbReference>
<reference evidence="2" key="1">
    <citation type="journal article" date="2023" name="bioRxiv">
        <title>Improved chromosome-level genome assembly for marigold (Tagetes erecta).</title>
        <authorList>
            <person name="Jiang F."/>
            <person name="Yuan L."/>
            <person name="Wang S."/>
            <person name="Wang H."/>
            <person name="Xu D."/>
            <person name="Wang A."/>
            <person name="Fan W."/>
        </authorList>
    </citation>
    <scope>NUCLEOTIDE SEQUENCE</scope>
    <source>
        <strain evidence="2">WSJ</strain>
        <tissue evidence="2">Leaf</tissue>
    </source>
</reference>
<dbReference type="InterPro" id="IPR043502">
    <property type="entry name" value="DNA/RNA_pol_sf"/>
</dbReference>
<comment type="caution">
    <text evidence="2">The sequence shown here is derived from an EMBL/GenBank/DDBJ whole genome shotgun (WGS) entry which is preliminary data.</text>
</comment>
<sequence>MLFKVDFEKAYDMVNWNFLDSVMGQMGFPDIWRTWIRNCVSSTRASVLINGSPTGEFVASRGLRQGDPLSPFLFSIVMEALSVSIRMASGSGLFNGIRLPNGGIVITHCMYADDTLFLGDWSVQNGKNLARILKCFHMASGLKINFFKSSMIGIGTTAVEEDLMINVLQCKRGKLPFQHLGVPVGENLNRIKSWDPVIDKFKGKLSSWKARTLSFGGRLTLVKSVLGSLPIYFMSLFKMPSAVVRKLEGLRRDFLWGGGSDKRSIPWVKWESVMAPREVGGLGIGSIRDLNIALLTKWKWSFKVNSSALWVNVIKAVHWQPRKHAQFPSNKVFGSAWNNIISIEEVLKAENIDINKLLKTTVGNNSSVLFWWDWWIGPSPLKEMFPNLFMLEKHKMCKVTEKMVSHERDNDWRWEWVRSLAPGIETLQLQQCLQLLQGFVSADGPDEWRWEANDDGLFSVKSLRHILELNRTPVDLNPVIWSKWIPLKVRCFAWKVRLNKIPVKTALARRGVQVGSEECSMCFNHLETSNHVLLHCAFAAKVWYKVFEWCGLFGALGDDIRDRIDCHNIMIGSENMKEKVAVIVMASVWFIWLARNDFIFNSCPLNVDGVMEKIRVYTYLWLKYRANRLDVMWHRWFDRPLS</sequence>
<protein>
    <recommendedName>
        <fullName evidence="1">Reverse transcriptase domain-containing protein</fullName>
    </recommendedName>
</protein>
<dbReference type="Proteomes" id="UP001229421">
    <property type="component" value="Unassembled WGS sequence"/>
</dbReference>
<dbReference type="InterPro" id="IPR026960">
    <property type="entry name" value="RVT-Znf"/>
</dbReference>
<dbReference type="AlphaFoldDB" id="A0AAD8K5B1"/>
<evidence type="ECO:0000313" key="3">
    <source>
        <dbReference type="Proteomes" id="UP001229421"/>
    </source>
</evidence>
<dbReference type="PANTHER" id="PTHR33116">
    <property type="entry name" value="REVERSE TRANSCRIPTASE ZINC-BINDING DOMAIN-CONTAINING PROTEIN-RELATED-RELATED"/>
    <property type="match status" value="1"/>
</dbReference>
<proteinExistence type="predicted"/>
<feature type="domain" description="Reverse transcriptase" evidence="1">
    <location>
        <begin position="1"/>
        <end position="184"/>
    </location>
</feature>
<organism evidence="2 3">
    <name type="scientific">Tagetes erecta</name>
    <name type="common">African marigold</name>
    <dbReference type="NCBI Taxonomy" id="13708"/>
    <lineage>
        <taxon>Eukaryota</taxon>
        <taxon>Viridiplantae</taxon>
        <taxon>Streptophyta</taxon>
        <taxon>Embryophyta</taxon>
        <taxon>Tracheophyta</taxon>
        <taxon>Spermatophyta</taxon>
        <taxon>Magnoliopsida</taxon>
        <taxon>eudicotyledons</taxon>
        <taxon>Gunneridae</taxon>
        <taxon>Pentapetalae</taxon>
        <taxon>asterids</taxon>
        <taxon>campanulids</taxon>
        <taxon>Asterales</taxon>
        <taxon>Asteraceae</taxon>
        <taxon>Asteroideae</taxon>
        <taxon>Heliantheae alliance</taxon>
        <taxon>Tageteae</taxon>
        <taxon>Tagetes</taxon>
    </lineage>
</organism>
<dbReference type="Pfam" id="PF00078">
    <property type="entry name" value="RVT_1"/>
    <property type="match status" value="1"/>
</dbReference>
<evidence type="ECO:0000313" key="2">
    <source>
        <dbReference type="EMBL" id="KAK1416690.1"/>
    </source>
</evidence>
<gene>
    <name evidence="2" type="ORF">QVD17_25805</name>
</gene>
<dbReference type="EMBL" id="JAUHHV010000007">
    <property type="protein sequence ID" value="KAK1416690.1"/>
    <property type="molecule type" value="Genomic_DNA"/>
</dbReference>
<name>A0AAD8K5B1_TARER</name>
<dbReference type="Pfam" id="PF13966">
    <property type="entry name" value="zf-RVT"/>
    <property type="match status" value="1"/>
</dbReference>
<keyword evidence="3" id="KW-1185">Reference proteome</keyword>
<accession>A0AAD8K5B1</accession>
<dbReference type="InterPro" id="IPR000477">
    <property type="entry name" value="RT_dom"/>
</dbReference>